<keyword evidence="13 22" id="KW-0068">Autocatalytic cleavage</keyword>
<dbReference type="InterPro" id="IPR036844">
    <property type="entry name" value="Hint_dom_sf"/>
</dbReference>
<dbReference type="GO" id="GO:0005615">
    <property type="term" value="C:extracellular space"/>
    <property type="evidence" value="ECO:0007669"/>
    <property type="project" value="TreeGrafter"/>
</dbReference>
<keyword evidence="15 22" id="KW-0472">Membrane</keyword>
<keyword evidence="22" id="KW-0256">Endoplasmic reticulum</keyword>
<dbReference type="GO" id="GO:0005634">
    <property type="term" value="C:nucleus"/>
    <property type="evidence" value="ECO:0007669"/>
    <property type="project" value="UniProtKB-SubCell"/>
</dbReference>
<dbReference type="PANTHER" id="PTHR11889:SF31">
    <property type="entry name" value="PROTEIN HEDGEHOG"/>
    <property type="match status" value="1"/>
</dbReference>
<comment type="function">
    <molecule>Protein hedgehog N-product</molecule>
    <text evidence="22">The dually lipidated hedgehog protein N-product is a morphogen which is essential for a variety of patterning events during development.</text>
</comment>
<evidence type="ECO:0000256" key="3">
    <source>
        <dbReference type="ARBA" id="ARBA00010649"/>
    </source>
</evidence>
<dbReference type="PANTHER" id="PTHR11889">
    <property type="entry name" value="HEDGEHOG"/>
    <property type="match status" value="1"/>
</dbReference>
<dbReference type="GO" id="GO:0009653">
    <property type="term" value="P:anatomical structure morphogenesis"/>
    <property type="evidence" value="ECO:0007669"/>
    <property type="project" value="UniProtKB-KW"/>
</dbReference>
<keyword evidence="19" id="KW-0504">Morphogen</keyword>
<dbReference type="SMART" id="SM00306">
    <property type="entry name" value="HintN"/>
    <property type="match status" value="1"/>
</dbReference>
<dbReference type="GO" id="GO:0016740">
    <property type="term" value="F:transferase activity"/>
    <property type="evidence" value="ECO:0007669"/>
    <property type="project" value="UniProtKB-KW"/>
</dbReference>
<gene>
    <name evidence="24" type="primary">HH</name>
</gene>
<dbReference type="Gene3D" id="2.170.16.10">
    <property type="entry name" value="Hedgehog/Intein (Hint) domain"/>
    <property type="match status" value="1"/>
</dbReference>
<dbReference type="Gene3D" id="3.30.1380.10">
    <property type="match status" value="1"/>
</dbReference>
<keyword evidence="10" id="KW-0479">Metal-binding</keyword>
<dbReference type="GO" id="GO:0048731">
    <property type="term" value="P:system development"/>
    <property type="evidence" value="ECO:0007669"/>
    <property type="project" value="UniProtKB-ARBA"/>
</dbReference>
<dbReference type="InterPro" id="IPR000320">
    <property type="entry name" value="Hedgehog_signalling_dom"/>
</dbReference>
<dbReference type="GO" id="GO:0007267">
    <property type="term" value="P:cell-cell signaling"/>
    <property type="evidence" value="ECO:0007669"/>
    <property type="project" value="InterPro"/>
</dbReference>
<dbReference type="OrthoDB" id="5212at2759"/>
<comment type="subcellular location">
    <molecule>Sonic hedgehog protein</molecule>
    <subcellularLocation>
        <location evidence="22">Endoplasmic reticulum membrane</location>
    </subcellularLocation>
    <subcellularLocation>
        <location evidence="22">Golgi apparatus membrane</location>
    </subcellularLocation>
</comment>
<feature type="domain" description="Hint" evidence="23">
    <location>
        <begin position="305"/>
        <end position="408"/>
    </location>
</feature>
<keyword evidence="16" id="KW-0564">Palmitate</keyword>
<dbReference type="GO" id="GO:0005113">
    <property type="term" value="F:patched binding"/>
    <property type="evidence" value="ECO:0007669"/>
    <property type="project" value="TreeGrafter"/>
</dbReference>
<keyword evidence="4 22" id="KW-0217">Developmental protein</keyword>
<dbReference type="PRINTS" id="PR00632">
    <property type="entry name" value="SONICHHOG"/>
</dbReference>
<keyword evidence="22" id="KW-0333">Golgi apparatus</keyword>
<dbReference type="FunFam" id="3.30.1380.10:FF:000001">
    <property type="entry name" value="Indian hedgehog"/>
    <property type="match status" value="1"/>
</dbReference>
<dbReference type="FunFam" id="2.170.16.10:FF:000001">
    <property type="entry name" value="Indian hedgehog"/>
    <property type="match status" value="1"/>
</dbReference>
<dbReference type="InterPro" id="IPR003587">
    <property type="entry name" value="Hint_dom_N"/>
</dbReference>
<keyword evidence="14" id="KW-0106">Calcium</keyword>
<accession>A0A034WE56</accession>
<proteinExistence type="inferred from homology"/>
<dbReference type="GO" id="GO:0007224">
    <property type="term" value="P:smoothened signaling pathway"/>
    <property type="evidence" value="ECO:0007669"/>
    <property type="project" value="TreeGrafter"/>
</dbReference>
<dbReference type="Pfam" id="PF01079">
    <property type="entry name" value="Hint"/>
    <property type="match status" value="1"/>
</dbReference>
<keyword evidence="6" id="KW-0963">Cytoplasm</keyword>
<dbReference type="AlphaFoldDB" id="A0A034WE56"/>
<evidence type="ECO:0000256" key="14">
    <source>
        <dbReference type="ARBA" id="ARBA00022837"/>
    </source>
</evidence>
<keyword evidence="8" id="KW-0808">Transferase</keyword>
<evidence type="ECO:0000256" key="9">
    <source>
        <dbReference type="ARBA" id="ARBA00022716"/>
    </source>
</evidence>
<evidence type="ECO:0000256" key="18">
    <source>
        <dbReference type="ARBA" id="ARBA00023288"/>
    </source>
</evidence>
<sequence>MFEPALMPYFDYNIEQRLQLPNTNEKCCKICKKLPERKKRSRAAKQIMFNNNSKPVQQPLVAPPAPGALHIRLSITATELPVSAGTQVNSAHKTDHNAPIVDVADIAQSRRLTLRSLCAVLLICTLFTAAEGCGPGRGIGGPRKYRKLTPLVFKQHVPNMSERTLGASGLNEGPIKKNSPKFKDLVPNYNSDIIFKDDEGTGADRLMSRRCKEKLNILAVSVMNQWPRVRLRVIESWDEDNAHHADSLHYEGRAVDITTSDRDTSKYGMLARLAVEAGFDWVYYESRAHIHCSVKSDSQQLPHVSGCFAADSSVLLENGQRKTLRDLNIGDRVLTMDAAGQPVYSEVILFLDRNLEQVENFVQIHTVGGATLTVTPAHLVLVWHPTEQRLEYMFADRVQENDYVLVHDQYGRLSPQRVQRLKVAHRPGVVAPLTRTGTIVVDSVTASCYAVVNSQKLAHWGLAPMRLLATMRAWLPDSNDVTQVQAKSVAGNSTVSATMRTKGIHWYARFLYALKDMVLPQEWRYQ</sequence>
<evidence type="ECO:0000256" key="15">
    <source>
        <dbReference type="ARBA" id="ARBA00023136"/>
    </source>
</evidence>
<comment type="similarity">
    <text evidence="3 22">Belongs to the hedgehog family.</text>
</comment>
<evidence type="ECO:0000256" key="17">
    <source>
        <dbReference type="ARBA" id="ARBA00023242"/>
    </source>
</evidence>
<keyword evidence="5 22" id="KW-1003">Cell membrane</keyword>
<dbReference type="GO" id="GO:0016015">
    <property type="term" value="F:morphogen activity"/>
    <property type="evidence" value="ECO:0007669"/>
    <property type="project" value="UniProtKB-KW"/>
</dbReference>
<evidence type="ECO:0000256" key="5">
    <source>
        <dbReference type="ARBA" id="ARBA00022475"/>
    </source>
</evidence>
<name>A0A034WE56_BACDO</name>
<dbReference type="GO" id="GO:0000139">
    <property type="term" value="C:Golgi membrane"/>
    <property type="evidence" value="ECO:0007669"/>
    <property type="project" value="UniProtKB-SubCell"/>
</dbReference>
<evidence type="ECO:0000256" key="22">
    <source>
        <dbReference type="RuleBase" id="RU280812"/>
    </source>
</evidence>
<evidence type="ECO:0000256" key="12">
    <source>
        <dbReference type="ARBA" id="ARBA00022801"/>
    </source>
</evidence>
<dbReference type="InterPro" id="IPR009045">
    <property type="entry name" value="Zn_M74/Hedgehog-like"/>
</dbReference>
<evidence type="ECO:0000256" key="8">
    <source>
        <dbReference type="ARBA" id="ARBA00022679"/>
    </source>
</evidence>
<keyword evidence="7 22" id="KW-0645">Protease</keyword>
<dbReference type="GO" id="GO:0005789">
    <property type="term" value="C:endoplasmic reticulum membrane"/>
    <property type="evidence" value="ECO:0007669"/>
    <property type="project" value="UniProtKB-SubCell"/>
</dbReference>
<dbReference type="GO" id="GO:0005886">
    <property type="term" value="C:plasma membrane"/>
    <property type="evidence" value="ECO:0007669"/>
    <property type="project" value="UniProtKB-SubCell"/>
</dbReference>
<evidence type="ECO:0000256" key="21">
    <source>
        <dbReference type="ARBA" id="ARBA00048589"/>
    </source>
</evidence>
<dbReference type="InterPro" id="IPR001657">
    <property type="entry name" value="Hedgehog"/>
</dbReference>
<dbReference type="CDD" id="cd00081">
    <property type="entry name" value="Hint"/>
    <property type="match status" value="1"/>
</dbReference>
<evidence type="ECO:0000313" key="24">
    <source>
        <dbReference type="EMBL" id="JAC52425.1"/>
    </source>
</evidence>
<evidence type="ECO:0000256" key="2">
    <source>
        <dbReference type="ARBA" id="ARBA00004496"/>
    </source>
</evidence>
<evidence type="ECO:0000256" key="13">
    <source>
        <dbReference type="ARBA" id="ARBA00022813"/>
    </source>
</evidence>
<dbReference type="GO" id="GO:0007367">
    <property type="term" value="P:segment polarity determination"/>
    <property type="evidence" value="ECO:0007669"/>
    <property type="project" value="UniProtKB-KW"/>
</dbReference>
<organism evidence="24">
    <name type="scientific">Bactrocera dorsalis</name>
    <name type="common">Oriental fruit fly</name>
    <name type="synonym">Dacus dorsalis</name>
    <dbReference type="NCBI Taxonomy" id="27457"/>
    <lineage>
        <taxon>Eukaryota</taxon>
        <taxon>Metazoa</taxon>
        <taxon>Ecdysozoa</taxon>
        <taxon>Arthropoda</taxon>
        <taxon>Hexapoda</taxon>
        <taxon>Insecta</taxon>
        <taxon>Pterygota</taxon>
        <taxon>Neoptera</taxon>
        <taxon>Endopterygota</taxon>
        <taxon>Diptera</taxon>
        <taxon>Brachycera</taxon>
        <taxon>Muscomorpha</taxon>
        <taxon>Tephritoidea</taxon>
        <taxon>Tephritidae</taxon>
        <taxon>Bactrocera</taxon>
        <taxon>Bactrocera</taxon>
    </lineage>
</organism>
<dbReference type="MEROPS" id="C46.001"/>
<dbReference type="GO" id="GO:0001708">
    <property type="term" value="P:cell fate specification"/>
    <property type="evidence" value="ECO:0007669"/>
    <property type="project" value="TreeGrafter"/>
</dbReference>
<dbReference type="EMBL" id="GAKP01006527">
    <property type="protein sequence ID" value="JAC52425.1"/>
    <property type="molecule type" value="Transcribed_RNA"/>
</dbReference>
<dbReference type="SUPFAM" id="SSF55166">
    <property type="entry name" value="Hedgehog/DD-peptidase"/>
    <property type="match status" value="1"/>
</dbReference>
<evidence type="ECO:0000256" key="11">
    <source>
        <dbReference type="ARBA" id="ARBA00022729"/>
    </source>
</evidence>
<protein>
    <recommendedName>
        <fullName evidence="22">Hedgehog protein</fullName>
    </recommendedName>
</protein>
<dbReference type="InterPro" id="IPR050387">
    <property type="entry name" value="Hedgehog_Signaling"/>
</dbReference>
<evidence type="ECO:0000256" key="4">
    <source>
        <dbReference type="ARBA" id="ARBA00022473"/>
    </source>
</evidence>
<comment type="catalytic activity">
    <reaction evidence="21">
        <text>glycyl-L-cysteinyl-[protein] + cholesterol + H(+) = [protein]-C-terminal glycyl cholesterol ester + N-terminal L-cysteinyl-[protein]</text>
        <dbReference type="Rhea" id="RHEA:59504"/>
        <dbReference type="Rhea" id="RHEA-COMP:12707"/>
        <dbReference type="Rhea" id="RHEA-COMP:15369"/>
        <dbReference type="Rhea" id="RHEA-COMP:15374"/>
        <dbReference type="ChEBI" id="CHEBI:15378"/>
        <dbReference type="ChEBI" id="CHEBI:16113"/>
        <dbReference type="ChEBI" id="CHEBI:65250"/>
        <dbReference type="ChEBI" id="CHEBI:143135"/>
        <dbReference type="ChEBI" id="CHEBI:143140"/>
    </reaction>
    <physiologicalReaction direction="left-to-right" evidence="21">
        <dbReference type="Rhea" id="RHEA:59505"/>
    </physiologicalReaction>
</comment>
<evidence type="ECO:0000259" key="23">
    <source>
        <dbReference type="SMART" id="SM00306"/>
    </source>
</evidence>
<dbReference type="GO" id="GO:0008233">
    <property type="term" value="F:peptidase activity"/>
    <property type="evidence" value="ECO:0007669"/>
    <property type="project" value="UniProtKB-UniRule"/>
</dbReference>
<comment type="function">
    <text evidence="20">The C-terminal part of the hedgehog protein precursor displays an autoproteolysis activity that results in the cleavage of the full-length protein into two parts (N-product and C-product). In addition, the C-terminal part displays a cholesterol transferase activity that results by the covalent attachment of a cholesterol moiety to the C-terminal of the newly generated N-product. Once cleaved, the C-product has no signaling activity and diffuses from the cell.</text>
</comment>
<evidence type="ECO:0000256" key="1">
    <source>
        <dbReference type="ARBA" id="ARBA00004123"/>
    </source>
</evidence>
<comment type="subcellular location">
    <subcellularLocation>
        <location evidence="2">Cytoplasm</location>
    </subcellularLocation>
    <subcellularLocation>
        <location evidence="1">Nucleus</location>
    </subcellularLocation>
</comment>
<dbReference type="GO" id="GO:0016540">
    <property type="term" value="P:protein autoprocessing"/>
    <property type="evidence" value="ECO:0007669"/>
    <property type="project" value="InterPro"/>
</dbReference>
<dbReference type="GO" id="GO:0010468">
    <property type="term" value="P:regulation of gene expression"/>
    <property type="evidence" value="ECO:0007669"/>
    <property type="project" value="TreeGrafter"/>
</dbReference>
<dbReference type="GO" id="GO:0005509">
    <property type="term" value="F:calcium ion binding"/>
    <property type="evidence" value="ECO:0007669"/>
    <property type="project" value="TreeGrafter"/>
</dbReference>
<dbReference type="PROSITE" id="PS50817">
    <property type="entry name" value="INTEIN_N_TER"/>
    <property type="match status" value="1"/>
</dbReference>
<keyword evidence="17" id="KW-0539">Nucleus</keyword>
<keyword evidence="11 22" id="KW-0732">Signal</keyword>
<evidence type="ECO:0000256" key="16">
    <source>
        <dbReference type="ARBA" id="ARBA00023139"/>
    </source>
</evidence>
<dbReference type="GO" id="GO:0016539">
    <property type="term" value="P:intein-mediated protein splicing"/>
    <property type="evidence" value="ECO:0007669"/>
    <property type="project" value="InterPro"/>
</dbReference>
<keyword evidence="18" id="KW-0449">Lipoprotein</keyword>
<evidence type="ECO:0000256" key="7">
    <source>
        <dbReference type="ARBA" id="ARBA00022670"/>
    </source>
</evidence>
<comment type="subcellular location">
    <molecule>Protein hedgehog N-product</molecule>
    <subcellularLocation>
        <location evidence="22">Cell membrane</location>
        <topology evidence="22">Lipid-anchor</topology>
    </subcellularLocation>
</comment>
<dbReference type="InterPro" id="IPR006141">
    <property type="entry name" value="Intein_N"/>
</dbReference>
<evidence type="ECO:0000256" key="19">
    <source>
        <dbReference type="ARBA" id="ARBA00023301"/>
    </source>
</evidence>
<keyword evidence="12 22" id="KW-0378">Hydrolase</keyword>
<keyword evidence="9" id="KW-0709">Segmentation polarity protein</keyword>
<evidence type="ECO:0000256" key="6">
    <source>
        <dbReference type="ARBA" id="ARBA00022490"/>
    </source>
</evidence>
<evidence type="ECO:0000256" key="20">
    <source>
        <dbReference type="ARBA" id="ARBA00045369"/>
    </source>
</evidence>
<reference evidence="24" key="1">
    <citation type="journal article" date="2014" name="BMC Genomics">
        <title>Characterizing the developmental transcriptome of the oriental fruit fly, Bactrocera dorsalis (Diptera: Tephritidae) through comparative genomic analysis with Drosophila melanogaster utilizing modENCODE datasets.</title>
        <authorList>
            <person name="Geib S.M."/>
            <person name="Calla B."/>
            <person name="Hall B."/>
            <person name="Hou S."/>
            <person name="Manoukis N.C."/>
        </authorList>
    </citation>
    <scope>NUCLEOTIDE SEQUENCE</scope>
    <source>
        <strain evidence="24">Punador</strain>
    </source>
</reference>
<dbReference type="SUPFAM" id="SSF51294">
    <property type="entry name" value="Hedgehog/intein (Hint) domain"/>
    <property type="match status" value="1"/>
</dbReference>
<comment type="function">
    <molecule>Protein hedgehog</molecule>
    <text evidence="22">The C-terminal part of the hedgehog protein precursor displays an autoproteolysis activity that results in the cleavage of the full-length protein into two parts (N-product and C-product). In addition, the C-terminal part displays a cholesterol transferase activity that results by the covalent attachment of a cholesterol moiety to the C-terminal of the newly generated N-product.</text>
</comment>
<evidence type="ECO:0000256" key="10">
    <source>
        <dbReference type="ARBA" id="ARBA00022723"/>
    </source>
</evidence>
<dbReference type="Pfam" id="PF01085">
    <property type="entry name" value="HH_signal"/>
    <property type="match status" value="1"/>
</dbReference>
<dbReference type="InterPro" id="IPR001767">
    <property type="entry name" value="Hedgehog_Hint"/>
</dbReference>